<dbReference type="Proteomes" id="UP000034616">
    <property type="component" value="Unassembled WGS sequence"/>
</dbReference>
<gene>
    <name evidence="1" type="ORF">UU35_C0015G0009</name>
</gene>
<comment type="caution">
    <text evidence="1">The sequence shown here is derived from an EMBL/GenBank/DDBJ whole genome shotgun (WGS) entry which is preliminary data.</text>
</comment>
<evidence type="ECO:0000313" key="2">
    <source>
        <dbReference type="Proteomes" id="UP000034616"/>
    </source>
</evidence>
<evidence type="ECO:0000313" key="1">
    <source>
        <dbReference type="EMBL" id="KKR86314.1"/>
    </source>
</evidence>
<name>A0A0G0UBG4_9BACT</name>
<reference evidence="1 2" key="1">
    <citation type="journal article" date="2015" name="Nature">
        <title>rRNA introns, odd ribosomes, and small enigmatic genomes across a large radiation of phyla.</title>
        <authorList>
            <person name="Brown C.T."/>
            <person name="Hug L.A."/>
            <person name="Thomas B.C."/>
            <person name="Sharon I."/>
            <person name="Castelle C.J."/>
            <person name="Singh A."/>
            <person name="Wilkins M.J."/>
            <person name="Williams K.H."/>
            <person name="Banfield J.F."/>
        </authorList>
    </citation>
    <scope>NUCLEOTIDE SEQUENCE [LARGE SCALE GENOMIC DNA]</scope>
</reference>
<organism evidence="1 2">
    <name type="scientific">Candidatus Uhrbacteria bacterium GW2011_GWC2_41_11</name>
    <dbReference type="NCBI Taxonomy" id="1618985"/>
    <lineage>
        <taxon>Bacteria</taxon>
        <taxon>Candidatus Uhriibacteriota</taxon>
    </lineage>
</organism>
<proteinExistence type="predicted"/>
<accession>A0A0G0UBG4</accession>
<dbReference type="EMBL" id="LCAH01000015">
    <property type="protein sequence ID" value="KKR86314.1"/>
    <property type="molecule type" value="Genomic_DNA"/>
</dbReference>
<sequence>MPERESGLETPQQHFEREVVEPTKRAMYDAMAKATSEKDANQKIKEALPKDRSFLGPLVMYMEVGGDGENKQRNILALVQTLDDQHMPVNIEAQFIG</sequence>
<protein>
    <submittedName>
        <fullName evidence="1">Uncharacterized protein</fullName>
    </submittedName>
</protein>
<dbReference type="AlphaFoldDB" id="A0A0G0UBG4"/>